<dbReference type="PANTHER" id="PTHR36115:SF4">
    <property type="entry name" value="MEMBRANE PROTEIN"/>
    <property type="match status" value="1"/>
</dbReference>
<comment type="caution">
    <text evidence="8">The sequence shown here is derived from an EMBL/GenBank/DDBJ whole genome shotgun (WGS) entry which is preliminary data.</text>
</comment>
<evidence type="ECO:0000256" key="5">
    <source>
        <dbReference type="ARBA" id="ARBA00023136"/>
    </source>
</evidence>
<organism evidence="8 9">
    <name type="scientific">Scleromatobacter humisilvae</name>
    <dbReference type="NCBI Taxonomy" id="2897159"/>
    <lineage>
        <taxon>Bacteria</taxon>
        <taxon>Pseudomonadati</taxon>
        <taxon>Pseudomonadota</taxon>
        <taxon>Betaproteobacteria</taxon>
        <taxon>Burkholderiales</taxon>
        <taxon>Sphaerotilaceae</taxon>
        <taxon>Scleromatobacter</taxon>
    </lineage>
</organism>
<feature type="domain" description="RDD" evidence="7">
    <location>
        <begin position="19"/>
        <end position="141"/>
    </location>
</feature>
<dbReference type="PANTHER" id="PTHR36115">
    <property type="entry name" value="PROLINE-RICH ANTIGEN HOMOLOG-RELATED"/>
    <property type="match status" value="1"/>
</dbReference>
<feature type="transmembrane region" description="Helical" evidence="6">
    <location>
        <begin position="58"/>
        <end position="78"/>
    </location>
</feature>
<dbReference type="EMBL" id="JAJLJH010000005">
    <property type="protein sequence ID" value="MCK9687740.1"/>
    <property type="molecule type" value="Genomic_DNA"/>
</dbReference>
<evidence type="ECO:0000256" key="3">
    <source>
        <dbReference type="ARBA" id="ARBA00022692"/>
    </source>
</evidence>
<accession>A0A9X2C3L9</accession>
<dbReference type="AlphaFoldDB" id="A0A9X2C3L9"/>
<keyword evidence="5 6" id="KW-0472">Membrane</keyword>
<dbReference type="Pfam" id="PF06271">
    <property type="entry name" value="RDD"/>
    <property type="match status" value="1"/>
</dbReference>
<reference evidence="8" key="1">
    <citation type="submission" date="2021-11" db="EMBL/GenBank/DDBJ databases">
        <title>BS-T2-15 a new species belonging to the Comamonadaceae family isolated from the soil of a French oak forest.</title>
        <authorList>
            <person name="Mieszkin S."/>
            <person name="Alain K."/>
        </authorList>
    </citation>
    <scope>NUCLEOTIDE SEQUENCE</scope>
    <source>
        <strain evidence="8">BS-T2-15</strain>
    </source>
</reference>
<evidence type="ECO:0000259" key="7">
    <source>
        <dbReference type="Pfam" id="PF06271"/>
    </source>
</evidence>
<evidence type="ECO:0000313" key="8">
    <source>
        <dbReference type="EMBL" id="MCK9687740.1"/>
    </source>
</evidence>
<keyword evidence="3 6" id="KW-0812">Transmembrane</keyword>
<dbReference type="RefSeq" id="WP_275683776.1">
    <property type="nucleotide sequence ID" value="NZ_JAJLJH010000005.1"/>
</dbReference>
<gene>
    <name evidence="8" type="ORF">LPC04_18720</name>
</gene>
<sequence length="150" mass="16451">MSVDALAGAVERQAEGVRYVGFWARLAAGLLDLILVLFVVIPVLVWLFGDGWTEGRGVVGFVVNWVPLGGAIIAFWVMKGATPGKMAISAVVVDAQTHSPVDFWQALTRYVGYFVSTIPLFAGLAWVAFDARKQGWHDKMARTVVVYRPR</sequence>
<keyword evidence="2" id="KW-1003">Cell membrane</keyword>
<keyword evidence="4 6" id="KW-1133">Transmembrane helix</keyword>
<keyword evidence="9" id="KW-1185">Reference proteome</keyword>
<evidence type="ECO:0000256" key="2">
    <source>
        <dbReference type="ARBA" id="ARBA00022475"/>
    </source>
</evidence>
<evidence type="ECO:0000256" key="1">
    <source>
        <dbReference type="ARBA" id="ARBA00004651"/>
    </source>
</evidence>
<feature type="transmembrane region" description="Helical" evidence="6">
    <location>
        <begin position="110"/>
        <end position="129"/>
    </location>
</feature>
<dbReference type="GO" id="GO:0005886">
    <property type="term" value="C:plasma membrane"/>
    <property type="evidence" value="ECO:0007669"/>
    <property type="project" value="UniProtKB-SubCell"/>
</dbReference>
<evidence type="ECO:0000256" key="6">
    <source>
        <dbReference type="SAM" id="Phobius"/>
    </source>
</evidence>
<dbReference type="InterPro" id="IPR010432">
    <property type="entry name" value="RDD"/>
</dbReference>
<protein>
    <submittedName>
        <fullName evidence="8">RDD family protein</fullName>
    </submittedName>
</protein>
<comment type="subcellular location">
    <subcellularLocation>
        <location evidence="1">Cell membrane</location>
        <topology evidence="1">Multi-pass membrane protein</topology>
    </subcellularLocation>
</comment>
<feature type="transmembrane region" description="Helical" evidence="6">
    <location>
        <begin position="22"/>
        <end position="46"/>
    </location>
</feature>
<dbReference type="InterPro" id="IPR051791">
    <property type="entry name" value="Pra-immunoreactive"/>
</dbReference>
<proteinExistence type="predicted"/>
<name>A0A9X2C3L9_9BURK</name>
<evidence type="ECO:0000256" key="4">
    <source>
        <dbReference type="ARBA" id="ARBA00022989"/>
    </source>
</evidence>
<evidence type="ECO:0000313" key="9">
    <source>
        <dbReference type="Proteomes" id="UP001139353"/>
    </source>
</evidence>
<dbReference type="Proteomes" id="UP001139353">
    <property type="component" value="Unassembled WGS sequence"/>
</dbReference>